<comment type="cofactor">
    <cofactor evidence="1">
        <name>Zn(2+)</name>
        <dbReference type="ChEBI" id="CHEBI:29105"/>
    </cofactor>
</comment>
<sequence length="285" mass="31876">MTIKRFIPLLFATFSRCYPQLSTEPPFSIEIDNSSLTTLGASTVSRNVAPYDGNQTSYYLGYREADFAKPFAKFWNPYVEGISEEVQKGLSASPHAAELTFSAYDAADYLTRPGYLQLENGWSLRSDGSLMIAIRTEMGNVTGEMYDWWFSWHLVDSSRYKLWAPIAHRYAWRSPETLVTNASAPTSSRYIGTYSFIDEYIGNNAGQLTVHFIDPATELGFNTSSYASTGIETIVTGRLDSTGHTTNVTGHSYLMHQIRQSRRGGYSRFIGALQCRDEASGKLST</sequence>
<organism evidence="6 7">
    <name type="scientific">Lasiodiplodia hormozganensis</name>
    <dbReference type="NCBI Taxonomy" id="869390"/>
    <lineage>
        <taxon>Eukaryota</taxon>
        <taxon>Fungi</taxon>
        <taxon>Dikarya</taxon>
        <taxon>Ascomycota</taxon>
        <taxon>Pezizomycotina</taxon>
        <taxon>Dothideomycetes</taxon>
        <taxon>Dothideomycetes incertae sedis</taxon>
        <taxon>Botryosphaeriales</taxon>
        <taxon>Botryosphaeriaceae</taxon>
        <taxon>Lasiodiplodia</taxon>
    </lineage>
</organism>
<evidence type="ECO:0000313" key="6">
    <source>
        <dbReference type="EMBL" id="KAK0638095.1"/>
    </source>
</evidence>
<gene>
    <name evidence="6" type="primary">phy</name>
    <name evidence="6" type="ORF">DIS24_g10171</name>
</gene>
<evidence type="ECO:0000313" key="7">
    <source>
        <dbReference type="Proteomes" id="UP001175001"/>
    </source>
</evidence>
<feature type="domain" description="DAPG hydrolase PhiG" evidence="5">
    <location>
        <begin position="107"/>
        <end position="265"/>
    </location>
</feature>
<name>A0AA39XQT4_9PEZI</name>
<keyword evidence="2" id="KW-0479">Metal-binding</keyword>
<comment type="caution">
    <text evidence="6">The sequence shown here is derived from an EMBL/GenBank/DDBJ whole genome shotgun (WGS) entry which is preliminary data.</text>
</comment>
<accession>A0AA39XQT4</accession>
<reference evidence="6" key="1">
    <citation type="submission" date="2023-06" db="EMBL/GenBank/DDBJ databases">
        <title>Multi-omics analyses reveal the molecular pathogenesis toolkit of Lasiodiplodia hormozganensis, a cross-kingdom pathogen.</title>
        <authorList>
            <person name="Felix C."/>
            <person name="Meneses R."/>
            <person name="Goncalves M.F.M."/>
            <person name="Tilleman L."/>
            <person name="Duarte A.S."/>
            <person name="Jorrin-Novo J.V."/>
            <person name="Van De Peer Y."/>
            <person name="Deforce D."/>
            <person name="Van Nieuwerburgh F."/>
            <person name="Esteves A.C."/>
            <person name="Alves A."/>
        </authorList>
    </citation>
    <scope>NUCLEOTIDE SEQUENCE</scope>
    <source>
        <strain evidence="6">CBS 339.90</strain>
    </source>
</reference>
<evidence type="ECO:0000256" key="3">
    <source>
        <dbReference type="ARBA" id="ARBA00022801"/>
    </source>
</evidence>
<dbReference type="Proteomes" id="UP001175001">
    <property type="component" value="Unassembled WGS sequence"/>
</dbReference>
<dbReference type="GO" id="GO:0046872">
    <property type="term" value="F:metal ion binding"/>
    <property type="evidence" value="ECO:0007669"/>
    <property type="project" value="UniProtKB-KW"/>
</dbReference>
<keyword evidence="3 6" id="KW-0378">Hydrolase</keyword>
<evidence type="ECO:0000256" key="2">
    <source>
        <dbReference type="ARBA" id="ARBA00022723"/>
    </source>
</evidence>
<dbReference type="InterPro" id="IPR041526">
    <property type="entry name" value="DAPG_hydrolase"/>
</dbReference>
<dbReference type="GO" id="GO:0016787">
    <property type="term" value="F:hydrolase activity"/>
    <property type="evidence" value="ECO:0007669"/>
    <property type="project" value="UniProtKB-KW"/>
</dbReference>
<evidence type="ECO:0000256" key="1">
    <source>
        <dbReference type="ARBA" id="ARBA00001947"/>
    </source>
</evidence>
<dbReference type="EMBL" id="JAUJDW010000103">
    <property type="protein sequence ID" value="KAK0638095.1"/>
    <property type="molecule type" value="Genomic_DNA"/>
</dbReference>
<dbReference type="AlphaFoldDB" id="A0AA39XQT4"/>
<evidence type="ECO:0000256" key="4">
    <source>
        <dbReference type="ARBA" id="ARBA00022833"/>
    </source>
</evidence>
<dbReference type="Pfam" id="PF18089">
    <property type="entry name" value="DAPG_hydrolase"/>
    <property type="match status" value="1"/>
</dbReference>
<keyword evidence="4" id="KW-0862">Zinc</keyword>
<keyword evidence="7" id="KW-1185">Reference proteome</keyword>
<protein>
    <submittedName>
        <fullName evidence="6">Phloretin hydrolase</fullName>
    </submittedName>
</protein>
<evidence type="ECO:0000259" key="5">
    <source>
        <dbReference type="Pfam" id="PF18089"/>
    </source>
</evidence>
<proteinExistence type="predicted"/>